<gene>
    <name evidence="2" type="ORF">AL399_06520</name>
</gene>
<dbReference type="PATRIC" id="fig|1702214.3.peg.604"/>
<dbReference type="STRING" id="1702214.AL399_06520"/>
<protein>
    <submittedName>
        <fullName evidence="2">Uncharacterized protein</fullName>
    </submittedName>
</protein>
<accession>A0A0Q4AXD9</accession>
<proteinExistence type="predicted"/>
<keyword evidence="3" id="KW-1185">Reference proteome</keyword>
<organism evidence="2 3">
    <name type="scientific">Candidatus [Bacteroides] periocalifornicus</name>
    <dbReference type="NCBI Taxonomy" id="1702214"/>
    <lineage>
        <taxon>Bacteria</taxon>
        <taxon>Pseudomonadati</taxon>
        <taxon>Bacteroidota</taxon>
    </lineage>
</organism>
<evidence type="ECO:0000256" key="1">
    <source>
        <dbReference type="SAM" id="Phobius"/>
    </source>
</evidence>
<keyword evidence="1" id="KW-0812">Transmembrane</keyword>
<keyword evidence="1" id="KW-1133">Transmembrane helix</keyword>
<name>A0A0Q4AXD9_9BACT</name>
<sequence length="1153" mass="127709">MQTPADHQFLRCVKRIGVLLLLGCLPMVLIAQQPNPFSNLSVIRLTLEPWHPNVSANPIAPGSVRLLDTIAGVNVWVDSLGSGLHFSYPEERDGDTVAVQFRTLPFSLEQRFSVRALRGAMSQDAGQLGQGGYSGRSGGLSAVDYPFTLKGYAQRQMALTEQTAAQSSGNIDLTLDGELPNCLRIHGELLSQNLPFQPEGTSLEVKALDRMYLRVGDSAWQVEGGDLQLTSPRGHFLSYSLPIQGVGYRFQGAVPGVDSLGVQVAGGVAKGQRQRARLTPQEGVQGPYRLQGERGFVQALVLAGSESVYIDGELLVRGEDYDYTIDYNLGEITFTARKPIVATMEIVVDYQILQSSYTKYTAQGLAGVKLGSWYTKIHTILQHDAASSLQADGGAESIVQQLATLNPGEQGWLLPSRRTVDGMREDGYQLIDTLVEGVRYAKFNYTPAGVVDSLYRVPFVYVGEEKGDYLLTQGDNNTQIFNWIAPVSNIHRGDYQAGRRVEPPQSSQRVQVDLGRDWAAGVARTELQTAYSRVNFNTLSQGRRQLAEGVALRMAHSQRILGNSTRGLFTGGELSYASPKFSGVEDYRPVDYYTNWGITSRDAEGRWLDAAAWVAARQASGESRLTAGAIRGREVQGYSLVLNQQYHWSRWTLLTNVSARRTRLAGIPLRVGQANLELSRTLNRVIATIFARGKWLLRKGGVPGEAAPYAWWQSGLRVSLADTLRHRALAELSYREDLPLDSVHSHRQRALEFRANTQLQLPYQGSLLGVLTVRGIQRAGHLQYGSLQTSILSHIGYFQPLLSGRAVVAVDTDFGSERRPKWQLHYVQVPVGQGQYAWVDLNGDGIPQLSEFVRAQFPDQARWVLQRVPSSSSSRVITHTGRVRIQLSPRSGQVAINDSTPLWHRIDATLEGSMLRKRADAKWGRLLDPTASFRDSVLLEAMQQVGVSVMLNRDAEPLGLTYRFAYQQGGQTLAQGLSAQWRRAHAWELATPNRVGWGGSVEYVLAQGSQSLPYMPETSLFAREQSWEFKVLWRGQQGQSYTLMAQWKGITIPAQSANASIKRVELLANRPLALRWEIQSNLSYANLRTTLNSADPRSYTLQQGLAPGHNILLGATLRYRITKYLQASLLYQMRSLGLDTPVHSGSVQLKAVF</sequence>
<reference evidence="2" key="1">
    <citation type="submission" date="2015-08" db="EMBL/GenBank/DDBJ databases">
        <title>Candidatus Bacteriodes Periocalifornicus.</title>
        <authorList>
            <person name="McLean J.S."/>
            <person name="Kelley S."/>
        </authorList>
    </citation>
    <scope>NUCLEOTIDE SEQUENCE [LARGE SCALE GENOMIC DNA]</scope>
    <source>
        <strain evidence="2">12B</strain>
    </source>
</reference>
<feature type="transmembrane region" description="Helical" evidence="1">
    <location>
        <begin position="12"/>
        <end position="31"/>
    </location>
</feature>
<evidence type="ECO:0000313" key="3">
    <source>
        <dbReference type="Proteomes" id="UP000054172"/>
    </source>
</evidence>
<keyword evidence="1" id="KW-0472">Membrane</keyword>
<dbReference type="EMBL" id="LIIK01000030">
    <property type="protein sequence ID" value="KQM08590.1"/>
    <property type="molecule type" value="Genomic_DNA"/>
</dbReference>
<dbReference type="AlphaFoldDB" id="A0A0Q4AXD9"/>
<dbReference type="Proteomes" id="UP000054172">
    <property type="component" value="Unassembled WGS sequence"/>
</dbReference>
<evidence type="ECO:0000313" key="2">
    <source>
        <dbReference type="EMBL" id="KQM08590.1"/>
    </source>
</evidence>
<comment type="caution">
    <text evidence="2">The sequence shown here is derived from an EMBL/GenBank/DDBJ whole genome shotgun (WGS) entry which is preliminary data.</text>
</comment>